<gene>
    <name evidence="2" type="ORF">EB812_02665</name>
</gene>
<evidence type="ECO:0000259" key="1">
    <source>
        <dbReference type="Pfam" id="PF02954"/>
    </source>
</evidence>
<dbReference type="AlphaFoldDB" id="A0A6H3FCP1"/>
<dbReference type="EMBL" id="SIXC01000003">
    <property type="protein sequence ID" value="TBH81012.1"/>
    <property type="molecule type" value="Genomic_DNA"/>
</dbReference>
<organism evidence="2 3">
    <name type="scientific">Desulfovibrio legallii</name>
    <dbReference type="NCBI Taxonomy" id="571438"/>
    <lineage>
        <taxon>Bacteria</taxon>
        <taxon>Pseudomonadati</taxon>
        <taxon>Thermodesulfobacteriota</taxon>
        <taxon>Desulfovibrionia</taxon>
        <taxon>Desulfovibrionales</taxon>
        <taxon>Desulfovibrionaceae</taxon>
        <taxon>Desulfovibrio</taxon>
    </lineage>
</organism>
<dbReference type="GO" id="GO:0043565">
    <property type="term" value="F:sequence-specific DNA binding"/>
    <property type="evidence" value="ECO:0007669"/>
    <property type="project" value="InterPro"/>
</dbReference>
<evidence type="ECO:0000313" key="2">
    <source>
        <dbReference type="EMBL" id="TBH81012.1"/>
    </source>
</evidence>
<sequence>MKDTAASWINDIIYISFKRLSLFDFCNNLYSFLRMYMDISCVGVYSFFDSTITQLFKYEPFADSEQTQKIIPVTTALLREIYVKLSESGQLHKVLFCESDKPGPEAAILALLRERSGCCLHLPLDYGDLLGGFRFINLYADQAGVYTAEQRRLCETLRLPLRNALTDALQRRECAQAGLEMRQPVCPVLQESAAPYGSSFKTLNEWTAEYIRAVIRHTNGRISGKNGAAALLGLPPTTLWSKMRKLKIHPRQQ</sequence>
<evidence type="ECO:0000313" key="3">
    <source>
        <dbReference type="Proteomes" id="UP000292919"/>
    </source>
</evidence>
<reference evidence="2 3" key="1">
    <citation type="submission" date="2018-12" db="EMBL/GenBank/DDBJ databases">
        <title>First genome draft of Desulfovibrio legallis sp. nov.</title>
        <authorList>
            <person name="Ben Dhia O."/>
            <person name="Najjari A."/>
            <person name="Ferjani R."/>
            <person name="Fhoula I."/>
            <person name="Fardeau M.-L."/>
            <person name="Boudabbous A."/>
            <person name="Ouzari H.I."/>
        </authorList>
    </citation>
    <scope>NUCLEOTIDE SEQUENCE [LARGE SCALE GENOMIC DNA]</scope>
    <source>
        <strain evidence="2 3">H1T</strain>
    </source>
</reference>
<dbReference type="InterPro" id="IPR002197">
    <property type="entry name" value="HTH_Fis"/>
</dbReference>
<dbReference type="Pfam" id="PF02954">
    <property type="entry name" value="HTH_8"/>
    <property type="match status" value="1"/>
</dbReference>
<keyword evidence="3" id="KW-1185">Reference proteome</keyword>
<accession>A0A6H3FCP1</accession>
<feature type="domain" description="DNA binding HTH" evidence="1">
    <location>
        <begin position="208"/>
        <end position="246"/>
    </location>
</feature>
<name>A0A6H3FCP1_9BACT</name>
<protein>
    <submittedName>
        <fullName evidence="2">Fis family transcriptional regulator</fullName>
    </submittedName>
</protein>
<proteinExistence type="predicted"/>
<dbReference type="RefSeq" id="WP_118230728.1">
    <property type="nucleotide sequence ID" value="NZ_JAQDZC010000025.1"/>
</dbReference>
<dbReference type="InterPro" id="IPR009057">
    <property type="entry name" value="Homeodomain-like_sf"/>
</dbReference>
<dbReference type="Proteomes" id="UP000292919">
    <property type="component" value="Unassembled WGS sequence"/>
</dbReference>
<dbReference type="Gene3D" id="1.10.10.60">
    <property type="entry name" value="Homeodomain-like"/>
    <property type="match status" value="1"/>
</dbReference>
<dbReference type="SUPFAM" id="SSF46689">
    <property type="entry name" value="Homeodomain-like"/>
    <property type="match status" value="1"/>
</dbReference>
<comment type="caution">
    <text evidence="2">The sequence shown here is derived from an EMBL/GenBank/DDBJ whole genome shotgun (WGS) entry which is preliminary data.</text>
</comment>